<protein>
    <submittedName>
        <fullName evidence="4">ADP-ribose pyrophosphatase</fullName>
    </submittedName>
</protein>
<dbReference type="RefSeq" id="WP_034832156.1">
    <property type="nucleotide sequence ID" value="NZ_JOKH01000001.1"/>
</dbReference>
<dbReference type="SUPFAM" id="SSF55811">
    <property type="entry name" value="Nudix"/>
    <property type="match status" value="1"/>
</dbReference>
<dbReference type="EMBL" id="JOKH01000001">
    <property type="protein sequence ID" value="KEQ18788.1"/>
    <property type="molecule type" value="Genomic_DNA"/>
</dbReference>
<keyword evidence="5" id="KW-1185">Reference proteome</keyword>
<evidence type="ECO:0000259" key="3">
    <source>
        <dbReference type="PROSITE" id="PS51462"/>
    </source>
</evidence>
<dbReference type="GO" id="GO:0016787">
    <property type="term" value="F:hydrolase activity"/>
    <property type="evidence" value="ECO:0007669"/>
    <property type="project" value="UniProtKB-KW"/>
</dbReference>
<name>A0A081NK15_9GAMM</name>
<dbReference type="InterPro" id="IPR059176">
    <property type="entry name" value="UDP-X_N"/>
</dbReference>
<dbReference type="InterPro" id="IPR015797">
    <property type="entry name" value="NUDIX_hydrolase-like_dom_sf"/>
</dbReference>
<reference evidence="4 5" key="1">
    <citation type="submission" date="2014-06" db="EMBL/GenBank/DDBJ databases">
        <title>Whole Genome Sequences of Three Symbiotic Endozoicomonas Bacteria.</title>
        <authorList>
            <person name="Neave M.J."/>
            <person name="Apprill A."/>
            <person name="Voolstra C.R."/>
        </authorList>
    </citation>
    <scope>NUCLEOTIDE SEQUENCE [LARGE SCALE GENOMIC DNA]</scope>
    <source>
        <strain evidence="4 5">DSM 25634</strain>
    </source>
</reference>
<evidence type="ECO:0000313" key="5">
    <source>
        <dbReference type="Proteomes" id="UP000028073"/>
    </source>
</evidence>
<dbReference type="STRING" id="1137799.GZ78_01490"/>
<dbReference type="Pfam" id="PF12535">
    <property type="entry name" value="Nudix_N"/>
    <property type="match status" value="1"/>
</dbReference>
<dbReference type="InterPro" id="IPR000086">
    <property type="entry name" value="NUDIX_hydrolase_dom"/>
</dbReference>
<dbReference type="CDD" id="cd04672">
    <property type="entry name" value="NUDIX_CDP-Chase_like"/>
    <property type="match status" value="1"/>
</dbReference>
<dbReference type="OrthoDB" id="9804442at2"/>
<dbReference type="Gene3D" id="6.10.250.1120">
    <property type="match status" value="1"/>
</dbReference>
<dbReference type="PROSITE" id="PS51462">
    <property type="entry name" value="NUDIX"/>
    <property type="match status" value="1"/>
</dbReference>
<dbReference type="PROSITE" id="PS00893">
    <property type="entry name" value="NUDIX_BOX"/>
    <property type="match status" value="1"/>
</dbReference>
<evidence type="ECO:0000256" key="2">
    <source>
        <dbReference type="ARBA" id="ARBA00022801"/>
    </source>
</evidence>
<dbReference type="AlphaFoldDB" id="A0A081NK15"/>
<comment type="caution">
    <text evidence="4">The sequence shown here is derived from an EMBL/GenBank/DDBJ whole genome shotgun (WGS) entry which is preliminary data.</text>
</comment>
<dbReference type="Pfam" id="PF00293">
    <property type="entry name" value="NUDIX"/>
    <property type="match status" value="1"/>
</dbReference>
<dbReference type="PANTHER" id="PTHR43736">
    <property type="entry name" value="ADP-RIBOSE PYROPHOSPHATASE"/>
    <property type="match status" value="1"/>
</dbReference>
<evidence type="ECO:0000256" key="1">
    <source>
        <dbReference type="ARBA" id="ARBA00001946"/>
    </source>
</evidence>
<dbReference type="Proteomes" id="UP000028073">
    <property type="component" value="Unassembled WGS sequence"/>
</dbReference>
<gene>
    <name evidence="4" type="ORF">GZ78_01490</name>
</gene>
<dbReference type="Gene3D" id="3.90.79.10">
    <property type="entry name" value="Nucleoside Triphosphate Pyrophosphohydrolase"/>
    <property type="match status" value="1"/>
</dbReference>
<feature type="domain" description="Nudix hydrolase" evidence="3">
    <location>
        <begin position="67"/>
        <end position="194"/>
    </location>
</feature>
<accession>A0A081NK15</accession>
<organism evidence="4 5">
    <name type="scientific">Endozoicomonas numazuensis</name>
    <dbReference type="NCBI Taxonomy" id="1137799"/>
    <lineage>
        <taxon>Bacteria</taxon>
        <taxon>Pseudomonadati</taxon>
        <taxon>Pseudomonadota</taxon>
        <taxon>Gammaproteobacteria</taxon>
        <taxon>Oceanospirillales</taxon>
        <taxon>Endozoicomonadaceae</taxon>
        <taxon>Endozoicomonas</taxon>
    </lineage>
</organism>
<sequence>MQKNPWIDWAEQIRAIAQNGITYTDGGFDLERYHQLQNIAHEMTAQLTGAPTEKVDDYFLPETGYTTPKLDIRAGVFQEGRILLIKERSDDCWALPGGWADVCESPALGAEREALEESGYIVKAQKLVAVRDVHKHPYHPRNPHHLIKMLFLCELKGGTPTANIEISEVDFFELDQLPPLSQGRTIASDISLLKQHHENRDLPTEFDK</sequence>
<comment type="cofactor">
    <cofactor evidence="1">
        <name>Mg(2+)</name>
        <dbReference type="ChEBI" id="CHEBI:18420"/>
    </cofactor>
</comment>
<dbReference type="eggNOG" id="COG1051">
    <property type="taxonomic scope" value="Bacteria"/>
</dbReference>
<proteinExistence type="predicted"/>
<keyword evidence="2" id="KW-0378">Hydrolase</keyword>
<evidence type="ECO:0000313" key="4">
    <source>
        <dbReference type="EMBL" id="KEQ18788.1"/>
    </source>
</evidence>
<dbReference type="InterPro" id="IPR020084">
    <property type="entry name" value="NUDIX_hydrolase_CS"/>
</dbReference>
<dbReference type="PANTHER" id="PTHR43736:SF1">
    <property type="entry name" value="DIHYDRONEOPTERIN TRIPHOSPHATE DIPHOSPHATASE"/>
    <property type="match status" value="1"/>
</dbReference>